<dbReference type="Pfam" id="PF03328">
    <property type="entry name" value="HpcH_HpaI"/>
    <property type="match status" value="1"/>
</dbReference>
<accession>A0A6G8Q147</accession>
<evidence type="ECO:0000259" key="5">
    <source>
        <dbReference type="Pfam" id="PF03328"/>
    </source>
</evidence>
<evidence type="ECO:0000256" key="4">
    <source>
        <dbReference type="SAM" id="MobiDB-lite"/>
    </source>
</evidence>
<dbReference type="InterPro" id="IPR005000">
    <property type="entry name" value="Aldolase/citrate-lyase_domain"/>
</dbReference>
<feature type="region of interest" description="Disordered" evidence="4">
    <location>
        <begin position="1"/>
        <end position="76"/>
    </location>
</feature>
<feature type="compositionally biased region" description="Basic and acidic residues" evidence="4">
    <location>
        <begin position="1"/>
        <end position="10"/>
    </location>
</feature>
<sequence>MRARRADPVRRAPLLRQRGETGRVRRLPLQPEAELLPHGDAPPNDALTAIPPSARGRGTLSSGTRPGTLARGAPYEAALTGDGGAYIISDHDVRRRDGGRSRRRGWRRTPTTIVITVGWTVTQTGNFRRREAVGRRPRRQFPCPSSSCGVGFSATEGGPAVASVNRIKEAWASGRPAFGFWSAIPDSFAIELVAGLDLDYVCVDGQHGVVDYASMVSMFRTIKFAGAAPLVRVAQNEPWLLMGALDAGALGVIVPMVNSAAEAARAVSACRFPPQGARSYGPIRASSVVGSKDPKALADEVLCIVQIETREGLENVEEIAATPGLDGIYIGPADLALSMGLPLDLGDGKSEHGEAIGRIREACRRNDVAVGLHGTSGASAREYAEQGYSMVNVGVDYLLLTAAVRQEVQEARGGRT</sequence>
<dbReference type="EMBL" id="CP045121">
    <property type="protein sequence ID" value="QIN80037.1"/>
    <property type="molecule type" value="Genomic_DNA"/>
</dbReference>
<dbReference type="AlphaFoldDB" id="A0A6G8Q147"/>
<dbReference type="KEGG" id="rmar:GBA65_17585"/>
<dbReference type="SUPFAM" id="SSF51621">
    <property type="entry name" value="Phosphoenolpyruvate/pyruvate domain"/>
    <property type="match status" value="1"/>
</dbReference>
<keyword evidence="3" id="KW-0456">Lyase</keyword>
<evidence type="ECO:0000313" key="6">
    <source>
        <dbReference type="EMBL" id="QIN80037.1"/>
    </source>
</evidence>
<protein>
    <recommendedName>
        <fullName evidence="5">HpcH/HpaI aldolase/citrate lyase domain-containing protein</fullName>
    </recommendedName>
</protein>
<keyword evidence="7" id="KW-1185">Reference proteome</keyword>
<dbReference type="InterPro" id="IPR015813">
    <property type="entry name" value="Pyrv/PenolPyrv_kinase-like_dom"/>
</dbReference>
<evidence type="ECO:0000256" key="2">
    <source>
        <dbReference type="ARBA" id="ARBA00022723"/>
    </source>
</evidence>
<proteinExistence type="inferred from homology"/>
<dbReference type="GO" id="GO:0046872">
    <property type="term" value="F:metal ion binding"/>
    <property type="evidence" value="ECO:0007669"/>
    <property type="project" value="UniProtKB-KW"/>
</dbReference>
<dbReference type="PANTHER" id="PTHR30502:SF0">
    <property type="entry name" value="PHOSPHOENOLPYRUVATE CARBOXYLASE FAMILY PROTEIN"/>
    <property type="match status" value="1"/>
</dbReference>
<name>A0A6G8Q147_9ACTN</name>
<evidence type="ECO:0000256" key="3">
    <source>
        <dbReference type="ARBA" id="ARBA00023239"/>
    </source>
</evidence>
<evidence type="ECO:0000256" key="1">
    <source>
        <dbReference type="ARBA" id="ARBA00005568"/>
    </source>
</evidence>
<reference evidence="6 7" key="1">
    <citation type="submission" date="2019-10" db="EMBL/GenBank/DDBJ databases">
        <title>Rubrobacter sp nov SCSIO 52915 isolated from a deep-sea sediment in the South China Sea.</title>
        <authorList>
            <person name="Chen R.W."/>
        </authorList>
    </citation>
    <scope>NUCLEOTIDE SEQUENCE [LARGE SCALE GENOMIC DNA]</scope>
    <source>
        <strain evidence="6 7">SCSIO 52915</strain>
    </source>
</reference>
<dbReference type="GO" id="GO:0016832">
    <property type="term" value="F:aldehyde-lyase activity"/>
    <property type="evidence" value="ECO:0007669"/>
    <property type="project" value="TreeGrafter"/>
</dbReference>
<keyword evidence="2" id="KW-0479">Metal-binding</keyword>
<dbReference type="Proteomes" id="UP000502706">
    <property type="component" value="Chromosome"/>
</dbReference>
<feature type="domain" description="HpcH/HpaI aldolase/citrate lyase" evidence="5">
    <location>
        <begin position="179"/>
        <end position="400"/>
    </location>
</feature>
<gene>
    <name evidence="6" type="ORF">GBA65_17585</name>
</gene>
<organism evidence="6 7">
    <name type="scientific">Rubrobacter marinus</name>
    <dbReference type="NCBI Taxonomy" id="2653852"/>
    <lineage>
        <taxon>Bacteria</taxon>
        <taxon>Bacillati</taxon>
        <taxon>Actinomycetota</taxon>
        <taxon>Rubrobacteria</taxon>
        <taxon>Rubrobacterales</taxon>
        <taxon>Rubrobacteraceae</taxon>
        <taxon>Rubrobacter</taxon>
    </lineage>
</organism>
<dbReference type="InterPro" id="IPR040442">
    <property type="entry name" value="Pyrv_kinase-like_dom_sf"/>
</dbReference>
<dbReference type="PANTHER" id="PTHR30502">
    <property type="entry name" value="2-KETO-3-DEOXY-L-RHAMNONATE ALDOLASE"/>
    <property type="match status" value="1"/>
</dbReference>
<evidence type="ECO:0000313" key="7">
    <source>
        <dbReference type="Proteomes" id="UP000502706"/>
    </source>
</evidence>
<dbReference type="Gene3D" id="3.20.20.60">
    <property type="entry name" value="Phosphoenolpyruvate-binding domains"/>
    <property type="match status" value="1"/>
</dbReference>
<dbReference type="GO" id="GO:0005737">
    <property type="term" value="C:cytoplasm"/>
    <property type="evidence" value="ECO:0007669"/>
    <property type="project" value="TreeGrafter"/>
</dbReference>
<comment type="similarity">
    <text evidence="1">Belongs to the HpcH/HpaI aldolase family.</text>
</comment>
<dbReference type="InterPro" id="IPR050251">
    <property type="entry name" value="HpcH-HpaI_aldolase"/>
</dbReference>